<evidence type="ECO:0000256" key="6">
    <source>
        <dbReference type="ARBA" id="ARBA00023004"/>
    </source>
</evidence>
<dbReference type="Gene3D" id="1.20.1300.10">
    <property type="entry name" value="Fumarate reductase/succinate dehydrogenase, transmembrane subunit"/>
    <property type="match status" value="1"/>
</dbReference>
<dbReference type="OrthoDB" id="588261at2759"/>
<evidence type="ECO:0000256" key="7">
    <source>
        <dbReference type="ARBA" id="ARBA00023136"/>
    </source>
</evidence>
<dbReference type="CDD" id="cd03499">
    <property type="entry name" value="SQR_TypeC_SdhC"/>
    <property type="match status" value="1"/>
</dbReference>
<evidence type="ECO:0000313" key="8">
    <source>
        <dbReference type="EMBL" id="WVN88414.1"/>
    </source>
</evidence>
<dbReference type="Pfam" id="PF01127">
    <property type="entry name" value="Sdh_cyt"/>
    <property type="match status" value="1"/>
</dbReference>
<reference evidence="8" key="3">
    <citation type="submission" date="2024-01" db="EMBL/GenBank/DDBJ databases">
        <authorList>
            <person name="Coelho M.A."/>
            <person name="David-Palma M."/>
            <person name="Shea T."/>
            <person name="Sun S."/>
            <person name="Cuomo C.A."/>
            <person name="Heitman J."/>
        </authorList>
    </citation>
    <scope>NUCLEOTIDE SEQUENCE</scope>
    <source>
        <strain evidence="8">CBS 7841</strain>
    </source>
</reference>
<keyword evidence="3" id="KW-0812">Transmembrane</keyword>
<dbReference type="GeneID" id="91087834"/>
<dbReference type="PANTHER" id="PTHR10978:SF5">
    <property type="entry name" value="SUCCINATE DEHYDROGENASE CYTOCHROME B560 SUBUNIT, MITOCHONDRIAL"/>
    <property type="match status" value="1"/>
</dbReference>
<dbReference type="GO" id="GO:0046872">
    <property type="term" value="F:metal ion binding"/>
    <property type="evidence" value="ECO:0007669"/>
    <property type="project" value="UniProtKB-KW"/>
</dbReference>
<dbReference type="VEuPathDB" id="FungiDB:L203_02778"/>
<accession>A0A1E3IHV1</accession>
<keyword evidence="7" id="KW-0472">Membrane</keyword>
<proteinExistence type="predicted"/>
<evidence type="ECO:0000256" key="2">
    <source>
        <dbReference type="ARBA" id="ARBA00022617"/>
    </source>
</evidence>
<comment type="subcellular location">
    <subcellularLocation>
        <location evidence="1">Membrane</location>
        <topology evidence="1">Multi-pass membrane protein</topology>
    </subcellularLocation>
</comment>
<keyword evidence="4" id="KW-0479">Metal-binding</keyword>
<keyword evidence="2" id="KW-0349">Heme</keyword>
<evidence type="ECO:0000313" key="9">
    <source>
        <dbReference type="Proteomes" id="UP000094043"/>
    </source>
</evidence>
<reference evidence="8" key="2">
    <citation type="journal article" date="2022" name="Elife">
        <title>Obligate sexual reproduction of a homothallic fungus closely related to the Cryptococcus pathogenic species complex.</title>
        <authorList>
            <person name="Passer A.R."/>
            <person name="Clancey S.A."/>
            <person name="Shea T."/>
            <person name="David-Palma M."/>
            <person name="Averette A.F."/>
            <person name="Boekhout T."/>
            <person name="Porcel B.M."/>
            <person name="Nowrousian M."/>
            <person name="Cuomo C.A."/>
            <person name="Sun S."/>
            <person name="Heitman J."/>
            <person name="Coelho M.A."/>
        </authorList>
    </citation>
    <scope>NUCLEOTIDE SEQUENCE</scope>
    <source>
        <strain evidence="8">CBS 7841</strain>
    </source>
</reference>
<dbReference type="AlphaFoldDB" id="A0A1E3IHV1"/>
<dbReference type="InterPro" id="IPR018495">
    <property type="entry name" value="Succ_DH_cyt_bsu_CS"/>
</dbReference>
<dbReference type="EMBL" id="CP143787">
    <property type="protein sequence ID" value="WVN88414.1"/>
    <property type="molecule type" value="Genomic_DNA"/>
</dbReference>
<dbReference type="InterPro" id="IPR014314">
    <property type="entry name" value="Succ_DH_cytb556"/>
</dbReference>
<dbReference type="Proteomes" id="UP000094043">
    <property type="component" value="Chromosome 4"/>
</dbReference>
<dbReference type="KEGG" id="cdep:91087834"/>
<dbReference type="PROSITE" id="PS01001">
    <property type="entry name" value="SDH_CYT_2"/>
    <property type="match status" value="1"/>
</dbReference>
<evidence type="ECO:0000256" key="5">
    <source>
        <dbReference type="ARBA" id="ARBA00022989"/>
    </source>
</evidence>
<evidence type="ECO:0000256" key="1">
    <source>
        <dbReference type="ARBA" id="ARBA00004141"/>
    </source>
</evidence>
<dbReference type="InterPro" id="IPR034804">
    <property type="entry name" value="SQR/QFR_C/D"/>
</dbReference>
<keyword evidence="5" id="KW-1133">Transmembrane helix</keyword>
<dbReference type="GO" id="GO:0016020">
    <property type="term" value="C:membrane"/>
    <property type="evidence" value="ECO:0007669"/>
    <property type="project" value="UniProtKB-SubCell"/>
</dbReference>
<protein>
    <submittedName>
        <fullName evidence="8">Succinate dehydrogenase, cytochrome b556 subunit</fullName>
    </submittedName>
</protein>
<dbReference type="GO" id="GO:0005739">
    <property type="term" value="C:mitochondrion"/>
    <property type="evidence" value="ECO:0007669"/>
    <property type="project" value="GOC"/>
</dbReference>
<keyword evidence="6" id="KW-0408">Iron</keyword>
<dbReference type="PANTHER" id="PTHR10978">
    <property type="entry name" value="SUCCINATE DEHYDROGENASE CYTOCHROME B560 SUBUNIT"/>
    <property type="match status" value="1"/>
</dbReference>
<dbReference type="SUPFAM" id="SSF81343">
    <property type="entry name" value="Fumarate reductase respiratory complex transmembrane subunits"/>
    <property type="match status" value="1"/>
</dbReference>
<dbReference type="GO" id="GO:0006121">
    <property type="term" value="P:mitochondrial electron transport, succinate to ubiquinone"/>
    <property type="evidence" value="ECO:0007669"/>
    <property type="project" value="TreeGrafter"/>
</dbReference>
<gene>
    <name evidence="8" type="ORF">L203_103623</name>
</gene>
<dbReference type="NCBIfam" id="TIGR02970">
    <property type="entry name" value="succ_dehyd_cytB"/>
    <property type="match status" value="1"/>
</dbReference>
<dbReference type="GO" id="GO:0006099">
    <property type="term" value="P:tricarboxylic acid cycle"/>
    <property type="evidence" value="ECO:0007669"/>
    <property type="project" value="InterPro"/>
</dbReference>
<name>A0A1E3IHV1_9TREE</name>
<dbReference type="InterPro" id="IPR000701">
    <property type="entry name" value="SuccDH_FuR_B_TM-su"/>
</dbReference>
<organism evidence="8 9">
    <name type="scientific">Cryptococcus depauperatus CBS 7841</name>
    <dbReference type="NCBI Taxonomy" id="1295531"/>
    <lineage>
        <taxon>Eukaryota</taxon>
        <taxon>Fungi</taxon>
        <taxon>Dikarya</taxon>
        <taxon>Basidiomycota</taxon>
        <taxon>Agaricomycotina</taxon>
        <taxon>Tremellomycetes</taxon>
        <taxon>Tremellales</taxon>
        <taxon>Cryptococcaceae</taxon>
        <taxon>Cryptococcus</taxon>
    </lineage>
</organism>
<evidence type="ECO:0000256" key="4">
    <source>
        <dbReference type="ARBA" id="ARBA00022723"/>
    </source>
</evidence>
<sequence length="180" mass="19928">MQFNIARNLLTRSTTKHATPSVLRSMPGLMLAQRRFASTEPLSEAESVTLLNSQRHCRPTSPHLDIYQPQVTWVLSSLNRITGVALSGTLYLSAIAYLLHPVFPVIDSAHLVQLVHDLPVWLKGGLKFLFAVPFTFHGLNGLRHLSWDIGKGLSIKRVYTTGYAVIAASAISSIYLAFFV</sequence>
<keyword evidence="9" id="KW-1185">Reference proteome</keyword>
<evidence type="ECO:0000256" key="3">
    <source>
        <dbReference type="ARBA" id="ARBA00022692"/>
    </source>
</evidence>
<reference evidence="8" key="1">
    <citation type="submission" date="2016-06" db="EMBL/GenBank/DDBJ databases">
        <authorList>
            <person name="Cuomo C."/>
            <person name="Litvintseva A."/>
            <person name="Heitman J."/>
            <person name="Chen Y."/>
            <person name="Sun S."/>
            <person name="Springer D."/>
            <person name="Dromer F."/>
            <person name="Young S."/>
            <person name="Zeng Q."/>
            <person name="Chapman S."/>
            <person name="Gujja S."/>
            <person name="Saif S."/>
            <person name="Birren B."/>
        </authorList>
    </citation>
    <scope>NUCLEOTIDE SEQUENCE</scope>
    <source>
        <strain evidence="8">CBS 7841</strain>
    </source>
</reference>
<dbReference type="RefSeq" id="XP_066069114.1">
    <property type="nucleotide sequence ID" value="XM_066213017.1"/>
</dbReference>
<dbReference type="GO" id="GO:0009055">
    <property type="term" value="F:electron transfer activity"/>
    <property type="evidence" value="ECO:0007669"/>
    <property type="project" value="InterPro"/>
</dbReference>